<dbReference type="EMBL" id="JBHSCW010000003">
    <property type="protein sequence ID" value="MFC4351192.1"/>
    <property type="molecule type" value="Genomic_DNA"/>
</dbReference>
<dbReference type="NCBIfam" id="TIGR00966">
    <property type="entry name" value="transloc_SecF"/>
    <property type="match status" value="1"/>
</dbReference>
<evidence type="ECO:0000259" key="12">
    <source>
        <dbReference type="Pfam" id="PF02355"/>
    </source>
</evidence>
<evidence type="ECO:0000256" key="2">
    <source>
        <dbReference type="ARBA" id="ARBA00022448"/>
    </source>
</evidence>
<dbReference type="InterPro" id="IPR022646">
    <property type="entry name" value="SecD/SecF_CS"/>
</dbReference>
<evidence type="ECO:0000313" key="13">
    <source>
        <dbReference type="EMBL" id="MFC4351192.1"/>
    </source>
</evidence>
<keyword evidence="10" id="KW-0175">Coiled coil</keyword>
<keyword evidence="6 9" id="KW-1133">Transmembrane helix</keyword>
<comment type="similarity">
    <text evidence="9">Belongs to the SecD/SecF family. SecF subfamily.</text>
</comment>
<dbReference type="NCBIfam" id="TIGR00916">
    <property type="entry name" value="2A0604s01"/>
    <property type="match status" value="1"/>
</dbReference>
<evidence type="ECO:0000256" key="9">
    <source>
        <dbReference type="HAMAP-Rule" id="MF_01464"/>
    </source>
</evidence>
<dbReference type="Pfam" id="PF02355">
    <property type="entry name" value="SecD_SecF_C"/>
    <property type="match status" value="1"/>
</dbReference>
<feature type="transmembrane region" description="Helical" evidence="9">
    <location>
        <begin position="164"/>
        <end position="185"/>
    </location>
</feature>
<dbReference type="RefSeq" id="WP_382421531.1">
    <property type="nucleotide sequence ID" value="NZ_JBHSCW010000003.1"/>
</dbReference>
<dbReference type="Proteomes" id="UP001595799">
    <property type="component" value="Unassembled WGS sequence"/>
</dbReference>
<evidence type="ECO:0000256" key="7">
    <source>
        <dbReference type="ARBA" id="ARBA00023010"/>
    </source>
</evidence>
<keyword evidence="3 9" id="KW-1003">Cell membrane</keyword>
<sequence>MALIRFFPEKPNLDFLKTRRITLAIAALILTGSMVCFAAIGLNFGIDFRGGTLIEVETDGPANLPEFRSRLTALDLGEVTIQEFGEPNNILINIQRQEGDAEAQQEAIEEAKAEIDDMVVSYRRTEFVGPKVGEELREAGTLATLLALLGIAVYVWFRFEWQFAGAALLALVHDVIGTIGFFTVTQIEFNLATLAAVLTIAGYSINDTVVIFDRVRESARKYKSLHVTQVLNKALNETMARTLMTSLTTLLALLCLYFFGGEVIRGFTAGLIWGIVIGTFSSVGVAVPLLYYMGLKNEPSGSNTQDDTGRTKAQEGVPQV</sequence>
<dbReference type="InterPro" id="IPR022813">
    <property type="entry name" value="SecD/SecF_arch_bac"/>
</dbReference>
<feature type="domain" description="Protein export membrane protein SecD/SecF C-terminal" evidence="12">
    <location>
        <begin position="113"/>
        <end position="294"/>
    </location>
</feature>
<reference evidence="14" key="1">
    <citation type="journal article" date="2019" name="Int. J. Syst. Evol. Microbiol.">
        <title>The Global Catalogue of Microorganisms (GCM) 10K type strain sequencing project: providing services to taxonomists for standard genome sequencing and annotation.</title>
        <authorList>
            <consortium name="The Broad Institute Genomics Platform"/>
            <consortium name="The Broad Institute Genome Sequencing Center for Infectious Disease"/>
            <person name="Wu L."/>
            <person name="Ma J."/>
        </authorList>
    </citation>
    <scope>NUCLEOTIDE SEQUENCE [LARGE SCALE GENOMIC DNA]</scope>
    <source>
        <strain evidence="14">CECT 8472</strain>
    </source>
</reference>
<keyword evidence="5 9" id="KW-0653">Protein transport</keyword>
<name>A0ABV8UKA1_9PROT</name>
<dbReference type="HAMAP" id="MF_01464_B">
    <property type="entry name" value="SecF_B"/>
    <property type="match status" value="1"/>
</dbReference>
<dbReference type="Gene3D" id="1.20.1640.10">
    <property type="entry name" value="Multidrug efflux transporter AcrB transmembrane domain"/>
    <property type="match status" value="1"/>
</dbReference>
<dbReference type="InterPro" id="IPR048634">
    <property type="entry name" value="SecD_SecF_C"/>
</dbReference>
<evidence type="ECO:0000256" key="6">
    <source>
        <dbReference type="ARBA" id="ARBA00022989"/>
    </source>
</evidence>
<evidence type="ECO:0000256" key="4">
    <source>
        <dbReference type="ARBA" id="ARBA00022692"/>
    </source>
</evidence>
<protein>
    <recommendedName>
        <fullName evidence="9">Protein-export membrane protein SecF</fullName>
    </recommendedName>
</protein>
<dbReference type="SUPFAM" id="SSF82866">
    <property type="entry name" value="Multidrug efflux transporter AcrB transmembrane domain"/>
    <property type="match status" value="1"/>
</dbReference>
<dbReference type="InterPro" id="IPR022645">
    <property type="entry name" value="SecD/SecF_bac"/>
</dbReference>
<dbReference type="PRINTS" id="PR01755">
    <property type="entry name" value="SECFTRNLCASE"/>
</dbReference>
<evidence type="ECO:0000256" key="3">
    <source>
        <dbReference type="ARBA" id="ARBA00022475"/>
    </source>
</evidence>
<dbReference type="Pfam" id="PF07549">
    <property type="entry name" value="Sec_GG"/>
    <property type="match status" value="1"/>
</dbReference>
<comment type="subunit">
    <text evidence="9">Forms a complex with SecD. Part of the essential Sec protein translocation apparatus which comprises SecA, SecYEG and auxiliary proteins SecDF-YajC and YidC.</text>
</comment>
<evidence type="ECO:0000256" key="1">
    <source>
        <dbReference type="ARBA" id="ARBA00004651"/>
    </source>
</evidence>
<evidence type="ECO:0000256" key="11">
    <source>
        <dbReference type="SAM" id="MobiDB-lite"/>
    </source>
</evidence>
<dbReference type="InterPro" id="IPR005665">
    <property type="entry name" value="SecF_bac"/>
</dbReference>
<dbReference type="PANTHER" id="PTHR30081">
    <property type="entry name" value="PROTEIN-EXPORT MEMBRANE PROTEIN SEC"/>
    <property type="match status" value="1"/>
</dbReference>
<feature type="transmembrane region" description="Helical" evidence="9">
    <location>
        <begin position="191"/>
        <end position="212"/>
    </location>
</feature>
<keyword evidence="4 9" id="KW-0812">Transmembrane</keyword>
<comment type="subcellular location">
    <subcellularLocation>
        <location evidence="1 9">Cell membrane</location>
        <topology evidence="1 9">Multi-pass membrane protein</topology>
    </subcellularLocation>
</comment>
<dbReference type="InterPro" id="IPR055344">
    <property type="entry name" value="SecD_SecF_C_bact"/>
</dbReference>
<proteinExistence type="inferred from homology"/>
<feature type="coiled-coil region" evidence="10">
    <location>
        <begin position="94"/>
        <end position="121"/>
    </location>
</feature>
<evidence type="ECO:0000256" key="8">
    <source>
        <dbReference type="ARBA" id="ARBA00023136"/>
    </source>
</evidence>
<keyword evidence="7 9" id="KW-0811">Translocation</keyword>
<comment type="function">
    <text evidence="9">Part of the Sec protein translocase complex. Interacts with the SecYEG preprotein conducting channel. SecDF uses the proton motive force (PMF) to complete protein translocation after the ATP-dependent function of SecA.</text>
</comment>
<keyword evidence="8 9" id="KW-0472">Membrane</keyword>
<feature type="transmembrane region" description="Helical" evidence="9">
    <location>
        <begin position="21"/>
        <end position="46"/>
    </location>
</feature>
<keyword evidence="2 9" id="KW-0813">Transport</keyword>
<feature type="transmembrane region" description="Helical" evidence="9">
    <location>
        <begin position="271"/>
        <end position="292"/>
    </location>
</feature>
<organism evidence="13 14">
    <name type="scientific">Fodinicurvata halophila</name>
    <dbReference type="NCBI Taxonomy" id="1419723"/>
    <lineage>
        <taxon>Bacteria</taxon>
        <taxon>Pseudomonadati</taxon>
        <taxon>Pseudomonadota</taxon>
        <taxon>Alphaproteobacteria</taxon>
        <taxon>Rhodospirillales</taxon>
        <taxon>Rhodovibrionaceae</taxon>
        <taxon>Fodinicurvata</taxon>
    </lineage>
</organism>
<comment type="caution">
    <text evidence="13">The sequence shown here is derived from an EMBL/GenBank/DDBJ whole genome shotgun (WGS) entry which is preliminary data.</text>
</comment>
<gene>
    <name evidence="9 13" type="primary">secF</name>
    <name evidence="13" type="ORF">ACFOW6_06495</name>
</gene>
<feature type="region of interest" description="Disordered" evidence="11">
    <location>
        <begin position="300"/>
        <end position="320"/>
    </location>
</feature>
<evidence type="ECO:0000256" key="10">
    <source>
        <dbReference type="SAM" id="Coils"/>
    </source>
</evidence>
<dbReference type="PANTHER" id="PTHR30081:SF8">
    <property type="entry name" value="PROTEIN TRANSLOCASE SUBUNIT SECF"/>
    <property type="match status" value="1"/>
</dbReference>
<evidence type="ECO:0000256" key="5">
    <source>
        <dbReference type="ARBA" id="ARBA00022927"/>
    </source>
</evidence>
<feature type="transmembrane region" description="Helical" evidence="9">
    <location>
        <begin position="242"/>
        <end position="259"/>
    </location>
</feature>
<evidence type="ECO:0000313" key="14">
    <source>
        <dbReference type="Proteomes" id="UP001595799"/>
    </source>
</evidence>
<feature type="transmembrane region" description="Helical" evidence="9">
    <location>
        <begin position="139"/>
        <end position="157"/>
    </location>
</feature>
<accession>A0ABV8UKA1</accession>
<keyword evidence="14" id="KW-1185">Reference proteome</keyword>